<dbReference type="SMART" id="SM00331">
    <property type="entry name" value="PP2C_SIG"/>
    <property type="match status" value="1"/>
</dbReference>
<keyword evidence="3" id="KW-1185">Reference proteome</keyword>
<sequence>MKCGDVLSASAAFCENCGSPVGAGNRLLCHVDDEGAVNVGGLPSATSSVREHVDTKVIGEVATSATHRGRRHRDNQDSVAIARFAYGVALAVADGVSTSARARDAADAAVQVALEVLGASHSCDDEVMLAAASSAHEAICRLPYEPDPDLAEPQATIVLALVQGDQVRYAWVGDSRLYLVTDQDAIALTDDDSWLNEQVKSGVPLSTAMKDVNAHCITQCLGMRDASPEIHVGAAHVPEGSRLVLCSDGLWNYLDSADTLLTLMRSRGTVDTLEEQAVRLVDFANASGGQDNVTVALYRA</sequence>
<feature type="domain" description="PPM-type phosphatase" evidence="1">
    <location>
        <begin position="61"/>
        <end position="300"/>
    </location>
</feature>
<accession>A0A494XSL1</accession>
<organism evidence="2 3">
    <name type="scientific">Trinickia fusca</name>
    <dbReference type="NCBI Taxonomy" id="2419777"/>
    <lineage>
        <taxon>Bacteria</taxon>
        <taxon>Pseudomonadati</taxon>
        <taxon>Pseudomonadota</taxon>
        <taxon>Betaproteobacteria</taxon>
        <taxon>Burkholderiales</taxon>
        <taxon>Burkholderiaceae</taxon>
        <taxon>Trinickia</taxon>
    </lineage>
</organism>
<dbReference type="OrthoDB" id="9801841at2"/>
<dbReference type="CDD" id="cd00143">
    <property type="entry name" value="PP2Cc"/>
    <property type="match status" value="1"/>
</dbReference>
<comment type="caution">
    <text evidence="2">The sequence shown here is derived from an EMBL/GenBank/DDBJ whole genome shotgun (WGS) entry which is preliminary data.</text>
</comment>
<reference evidence="2 3" key="1">
    <citation type="submission" date="2018-10" db="EMBL/GenBank/DDBJ databases">
        <title>Paraburkholderia sp. 7MK8-2, isolated from soil.</title>
        <authorList>
            <person name="Gao Z.-H."/>
            <person name="Qiu L.-H."/>
        </authorList>
    </citation>
    <scope>NUCLEOTIDE SEQUENCE [LARGE SCALE GENOMIC DNA]</scope>
    <source>
        <strain evidence="2 3">7MK8-2</strain>
    </source>
</reference>
<dbReference type="InterPro" id="IPR036457">
    <property type="entry name" value="PPM-type-like_dom_sf"/>
</dbReference>
<dbReference type="Proteomes" id="UP000280434">
    <property type="component" value="Unassembled WGS sequence"/>
</dbReference>
<dbReference type="Gene3D" id="3.60.40.10">
    <property type="entry name" value="PPM-type phosphatase domain"/>
    <property type="match status" value="1"/>
</dbReference>
<dbReference type="Pfam" id="PF13672">
    <property type="entry name" value="PP2C_2"/>
    <property type="match status" value="1"/>
</dbReference>
<evidence type="ECO:0000259" key="1">
    <source>
        <dbReference type="PROSITE" id="PS51746"/>
    </source>
</evidence>
<dbReference type="InterPro" id="IPR001932">
    <property type="entry name" value="PPM-type_phosphatase-like_dom"/>
</dbReference>
<dbReference type="SUPFAM" id="SSF81606">
    <property type="entry name" value="PP2C-like"/>
    <property type="match status" value="1"/>
</dbReference>
<proteinExistence type="predicted"/>
<name>A0A494XSL1_9BURK</name>
<dbReference type="RefSeq" id="WP_121276386.1">
    <property type="nucleotide sequence ID" value="NZ_RBZV01000002.1"/>
</dbReference>
<evidence type="ECO:0000313" key="3">
    <source>
        <dbReference type="Proteomes" id="UP000280434"/>
    </source>
</evidence>
<gene>
    <name evidence="2" type="ORF">D7S89_05350</name>
</gene>
<evidence type="ECO:0000313" key="2">
    <source>
        <dbReference type="EMBL" id="RKP50533.1"/>
    </source>
</evidence>
<dbReference type="PROSITE" id="PS51746">
    <property type="entry name" value="PPM_2"/>
    <property type="match status" value="1"/>
</dbReference>
<dbReference type="EMBL" id="RBZV01000002">
    <property type="protein sequence ID" value="RKP50533.1"/>
    <property type="molecule type" value="Genomic_DNA"/>
</dbReference>
<dbReference type="AlphaFoldDB" id="A0A494XSL1"/>
<protein>
    <recommendedName>
        <fullName evidence="1">PPM-type phosphatase domain-containing protein</fullName>
    </recommendedName>
</protein>
<dbReference type="SMART" id="SM00332">
    <property type="entry name" value="PP2Cc"/>
    <property type="match status" value="1"/>
</dbReference>